<dbReference type="Gene3D" id="3.60.21.10">
    <property type="match status" value="1"/>
</dbReference>
<dbReference type="OrthoDB" id="45007at2759"/>
<feature type="transmembrane region" description="Helical" evidence="4">
    <location>
        <begin position="34"/>
        <end position="56"/>
    </location>
</feature>
<dbReference type="PANTHER" id="PTHR45778:SF7">
    <property type="entry name" value="PURPLE ACID PHOSPHATASE"/>
    <property type="match status" value="1"/>
</dbReference>
<evidence type="ECO:0000256" key="3">
    <source>
        <dbReference type="ARBA" id="ARBA00022729"/>
    </source>
</evidence>
<dbReference type="Pfam" id="PF16656">
    <property type="entry name" value="Pur_ac_phosph_N"/>
    <property type="match status" value="1"/>
</dbReference>
<evidence type="ECO:0000256" key="4">
    <source>
        <dbReference type="SAM" id="Phobius"/>
    </source>
</evidence>
<dbReference type="SUPFAM" id="SSF56300">
    <property type="entry name" value="Metallo-dependent phosphatases"/>
    <property type="match status" value="1"/>
</dbReference>
<dbReference type="SUPFAM" id="SSF49363">
    <property type="entry name" value="Purple acid phosphatase, N-terminal domain"/>
    <property type="match status" value="1"/>
</dbReference>
<dbReference type="GO" id="GO:0005576">
    <property type="term" value="C:extracellular region"/>
    <property type="evidence" value="ECO:0007669"/>
    <property type="project" value="UniProtKB-SubCell"/>
</dbReference>
<dbReference type="GeneID" id="94353088"/>
<name>A0A976FLS0_BRELC</name>
<dbReference type="GO" id="GO:0046872">
    <property type="term" value="F:metal ion binding"/>
    <property type="evidence" value="ECO:0007669"/>
    <property type="project" value="InterPro"/>
</dbReference>
<dbReference type="AlphaFoldDB" id="A0A976FLS0"/>
<dbReference type="InterPro" id="IPR029052">
    <property type="entry name" value="Metallo-depent_PP-like"/>
</dbReference>
<dbReference type="EMBL" id="SHOA02000002">
    <property type="protein sequence ID" value="TDH69140.1"/>
    <property type="molecule type" value="Genomic_DNA"/>
</dbReference>
<proteinExistence type="predicted"/>
<sequence length="522" mass="59501">MRNQAGRNKYELLAEDGETSTSSLPRRTYLFKRAAFLLIIALCGVAIVGVLLITFGRDVVPLSSRMKLFSMTADNESSKSKNQVGFRLKSDPVLLEDGSDLFVSWEGEAAVALTDRDFLTLSCGPTNNYQDFIAMKNATDSDNHSIRFYNLYMLRCNYTVIYFNYDKQTNMASPIAKLEVGMKEPFETPKHGHLSLTDDDNAMAIMFNSGSKKTPMVKYGENPKDLKFHATGTTTTYRADDLCQAPANVTGQQSYRDPGYMHTVIMTDLKPETLYYYQYGLEDVNAMSQVRSFKSKAHTNSRHAKFIAYADMGSWGATTAGRVYKDVTERGYDTFLLHFGDISYARGDGRVWDHFFHMIEPYATRPLFVDEYDYDEGGIHDLSGGMLPYGGGFNPSWGNFEHDSGGECGVPMHHRWHAPGTGNGIYWYSFDYSGIHVIQMSTEHNWTRGSEQYEWLRHDLEQVNRSVTPWVVLTAHRMMYTTQMYIDGDMNVSYKFQEEVEDLIYKHRVNLMMVLYNDVTLG</sequence>
<dbReference type="GO" id="GO:0003993">
    <property type="term" value="F:acid phosphatase activity"/>
    <property type="evidence" value="ECO:0007669"/>
    <property type="project" value="InterPro"/>
</dbReference>
<gene>
    <name evidence="6" type="ORF">CCR75_009376</name>
</gene>
<comment type="caution">
    <text evidence="6">The sequence shown here is derived from an EMBL/GenBank/DDBJ whole genome shotgun (WGS) entry which is preliminary data.</text>
</comment>
<organism evidence="6 7">
    <name type="scientific">Bremia lactucae</name>
    <name type="common">Lettuce downy mildew</name>
    <dbReference type="NCBI Taxonomy" id="4779"/>
    <lineage>
        <taxon>Eukaryota</taxon>
        <taxon>Sar</taxon>
        <taxon>Stramenopiles</taxon>
        <taxon>Oomycota</taxon>
        <taxon>Peronosporomycetes</taxon>
        <taxon>Peronosporales</taxon>
        <taxon>Peronosporaceae</taxon>
        <taxon>Bremia</taxon>
    </lineage>
</organism>
<evidence type="ECO:0000313" key="7">
    <source>
        <dbReference type="Proteomes" id="UP000294530"/>
    </source>
</evidence>
<protein>
    <recommendedName>
        <fullName evidence="5">Purple acid phosphatase N-terminal domain-containing protein</fullName>
    </recommendedName>
</protein>
<keyword evidence="2" id="KW-0964">Secreted</keyword>
<reference evidence="6 7" key="1">
    <citation type="journal article" date="2021" name="Genome Biol.">
        <title>AFLAP: assembly-free linkage analysis pipeline using k-mers from genome sequencing data.</title>
        <authorList>
            <person name="Fletcher K."/>
            <person name="Zhang L."/>
            <person name="Gil J."/>
            <person name="Han R."/>
            <person name="Cavanaugh K."/>
            <person name="Michelmore R."/>
        </authorList>
    </citation>
    <scope>NUCLEOTIDE SEQUENCE [LARGE SCALE GENOMIC DNA]</scope>
    <source>
        <strain evidence="6 7">SF5</strain>
    </source>
</reference>
<evidence type="ECO:0000256" key="1">
    <source>
        <dbReference type="ARBA" id="ARBA00004613"/>
    </source>
</evidence>
<accession>A0A976FLS0</accession>
<evidence type="ECO:0000313" key="6">
    <source>
        <dbReference type="EMBL" id="TDH69140.1"/>
    </source>
</evidence>
<dbReference type="InterPro" id="IPR015914">
    <property type="entry name" value="PAPs_N"/>
</dbReference>
<feature type="domain" description="Purple acid phosphatase N-terminal" evidence="5">
    <location>
        <begin position="189"/>
        <end position="294"/>
    </location>
</feature>
<dbReference type="InterPro" id="IPR008963">
    <property type="entry name" value="Purple_acid_Pase-like_N"/>
</dbReference>
<keyword evidence="4" id="KW-1133">Transmembrane helix</keyword>
<dbReference type="Proteomes" id="UP000294530">
    <property type="component" value="Unassembled WGS sequence"/>
</dbReference>
<evidence type="ECO:0000256" key="2">
    <source>
        <dbReference type="ARBA" id="ARBA00022525"/>
    </source>
</evidence>
<keyword evidence="4" id="KW-0472">Membrane</keyword>
<comment type="subcellular location">
    <subcellularLocation>
        <location evidence="1">Secreted</location>
    </subcellularLocation>
</comment>
<dbReference type="PANTHER" id="PTHR45778">
    <property type="entry name" value="PURPLE ACID PHOSPHATASE-RELATED"/>
    <property type="match status" value="1"/>
</dbReference>
<evidence type="ECO:0000259" key="5">
    <source>
        <dbReference type="Pfam" id="PF16656"/>
    </source>
</evidence>
<dbReference type="RefSeq" id="XP_067818639.1">
    <property type="nucleotide sequence ID" value="XM_067967417.1"/>
</dbReference>
<keyword evidence="4" id="KW-0812">Transmembrane</keyword>
<dbReference type="Gene3D" id="2.60.40.380">
    <property type="entry name" value="Purple acid phosphatase-like, N-terminal"/>
    <property type="match status" value="1"/>
</dbReference>
<dbReference type="KEGG" id="blac:94353088"/>
<keyword evidence="7" id="KW-1185">Reference proteome</keyword>
<keyword evidence="3" id="KW-0732">Signal</keyword>